<dbReference type="KEGG" id="clg:Calag_0817"/>
<dbReference type="InterPro" id="IPR000601">
    <property type="entry name" value="PKD_dom"/>
</dbReference>
<dbReference type="HOGENOM" id="CLU_319962_0_0_2"/>
<dbReference type="GO" id="GO:1904680">
    <property type="term" value="F:peptide transmembrane transporter activity"/>
    <property type="evidence" value="ECO:0007669"/>
    <property type="project" value="TreeGrafter"/>
</dbReference>
<feature type="transmembrane region" description="Helical" evidence="1">
    <location>
        <begin position="20"/>
        <end position="41"/>
    </location>
</feature>
<keyword evidence="4" id="KW-1185">Reference proteome</keyword>
<evidence type="ECO:0000256" key="1">
    <source>
        <dbReference type="SAM" id="Phobius"/>
    </source>
</evidence>
<dbReference type="RefSeq" id="WP_015232455.1">
    <property type="nucleotide sequence ID" value="NC_019791.1"/>
</dbReference>
<dbReference type="Gene3D" id="3.10.105.10">
    <property type="entry name" value="Dipeptide-binding Protein, Domain 3"/>
    <property type="match status" value="1"/>
</dbReference>
<dbReference type="SUPFAM" id="SSF53850">
    <property type="entry name" value="Periplasmic binding protein-like II"/>
    <property type="match status" value="1"/>
</dbReference>
<dbReference type="InterPro" id="IPR039424">
    <property type="entry name" value="SBP_5"/>
</dbReference>
<evidence type="ECO:0000259" key="2">
    <source>
        <dbReference type="PROSITE" id="PS50093"/>
    </source>
</evidence>
<gene>
    <name evidence="3" type="ordered locus">Calag_0817</name>
</gene>
<feature type="domain" description="PKD" evidence="2">
    <location>
        <begin position="188"/>
        <end position="244"/>
    </location>
</feature>
<dbReference type="Pfam" id="PF00496">
    <property type="entry name" value="SBP_bac_5"/>
    <property type="match status" value="1"/>
</dbReference>
<name>L0A9I3_CALLD</name>
<dbReference type="Proteomes" id="UP000010469">
    <property type="component" value="Chromosome"/>
</dbReference>
<dbReference type="PROSITE" id="PS50093">
    <property type="entry name" value="PKD"/>
    <property type="match status" value="1"/>
</dbReference>
<dbReference type="Gene3D" id="3.40.190.10">
    <property type="entry name" value="Periplasmic binding protein-like II"/>
    <property type="match status" value="1"/>
</dbReference>
<accession>L0A9I3</accession>
<dbReference type="InterPro" id="IPR035986">
    <property type="entry name" value="PKD_dom_sf"/>
</dbReference>
<dbReference type="PANTHER" id="PTHR30290">
    <property type="entry name" value="PERIPLASMIC BINDING COMPONENT OF ABC TRANSPORTER"/>
    <property type="match status" value="1"/>
</dbReference>
<organism evidence="3 4">
    <name type="scientific">Caldisphaera lagunensis (strain DSM 15908 / JCM 11604 / ANMR 0165 / IC-154)</name>
    <dbReference type="NCBI Taxonomy" id="1056495"/>
    <lineage>
        <taxon>Archaea</taxon>
        <taxon>Thermoproteota</taxon>
        <taxon>Thermoprotei</taxon>
        <taxon>Acidilobales</taxon>
        <taxon>Caldisphaeraceae</taxon>
        <taxon>Caldisphaera</taxon>
    </lineage>
</organism>
<dbReference type="Pfam" id="PF00801">
    <property type="entry name" value="PKD"/>
    <property type="match status" value="1"/>
</dbReference>
<dbReference type="GeneID" id="14212077"/>
<keyword evidence="1" id="KW-0472">Membrane</keyword>
<evidence type="ECO:0000313" key="4">
    <source>
        <dbReference type="Proteomes" id="UP000010469"/>
    </source>
</evidence>
<reference evidence="4" key="1">
    <citation type="submission" date="2012-03" db="EMBL/GenBank/DDBJ databases">
        <title>Complete genome of Caldisphaera lagunensis DSM 15908.</title>
        <authorList>
            <person name="Lucas S."/>
            <person name="Copeland A."/>
            <person name="Lapidus A."/>
            <person name="Glavina del Rio T."/>
            <person name="Dalin E."/>
            <person name="Tice H."/>
            <person name="Bruce D."/>
            <person name="Goodwin L."/>
            <person name="Pitluck S."/>
            <person name="Peters L."/>
            <person name="Mikhailova N."/>
            <person name="Teshima H."/>
            <person name="Kyrpides N."/>
            <person name="Mavromatis K."/>
            <person name="Ivanova N."/>
            <person name="Brettin T."/>
            <person name="Detter J.C."/>
            <person name="Han C."/>
            <person name="Larimer F."/>
            <person name="Land M."/>
            <person name="Hauser L."/>
            <person name="Markowitz V."/>
            <person name="Cheng J.-F."/>
            <person name="Hugenholtz P."/>
            <person name="Woyke T."/>
            <person name="Wu D."/>
            <person name="Spring S."/>
            <person name="Schroeder M."/>
            <person name="Brambilla E."/>
            <person name="Klenk H.-P."/>
            <person name="Eisen J.A."/>
        </authorList>
    </citation>
    <scope>NUCLEOTIDE SEQUENCE [LARGE SCALE GENOMIC DNA]</scope>
    <source>
        <strain evidence="4">DSM 15908 / JCM 11604 / IC-154</strain>
    </source>
</reference>
<dbReference type="STRING" id="1056495.Calag_0817"/>
<dbReference type="PANTHER" id="PTHR30290:SF34">
    <property type="entry name" value="ABC TRANSPORTER, PERIPLASMIC OLIGO-PEPTIDE BINDING PROTEIN, PUTATIVE-RELATED"/>
    <property type="match status" value="1"/>
</dbReference>
<dbReference type="InParanoid" id="L0A9I3"/>
<evidence type="ECO:0000313" key="3">
    <source>
        <dbReference type="EMBL" id="AFZ70558.1"/>
    </source>
</evidence>
<protein>
    <submittedName>
        <fullName evidence="3">PKD domain protein,extracellular solute-binding protein, family 5</fullName>
    </submittedName>
</protein>
<dbReference type="SUPFAM" id="SSF49299">
    <property type="entry name" value="PKD domain"/>
    <property type="match status" value="1"/>
</dbReference>
<dbReference type="Gene3D" id="2.60.40.10">
    <property type="entry name" value="Immunoglobulins"/>
    <property type="match status" value="1"/>
</dbReference>
<dbReference type="InterPro" id="IPR013783">
    <property type="entry name" value="Ig-like_fold"/>
</dbReference>
<dbReference type="InterPro" id="IPR000914">
    <property type="entry name" value="SBP_5_dom"/>
</dbReference>
<dbReference type="CDD" id="cd00146">
    <property type="entry name" value="PKD"/>
    <property type="match status" value="1"/>
</dbReference>
<dbReference type="AlphaFoldDB" id="L0A9I3"/>
<proteinExistence type="predicted"/>
<dbReference type="GO" id="GO:0015833">
    <property type="term" value="P:peptide transport"/>
    <property type="evidence" value="ECO:0007669"/>
    <property type="project" value="TreeGrafter"/>
</dbReference>
<keyword evidence="1" id="KW-0812">Transmembrane</keyword>
<sequence>MAMPIEVGYSWNRKSISRSLIVLLIILVVVVIGILFSFYYYRSISSKSTSSTSTQTQSTLNSLKPASPASLTVIADNPISVFLPGYTSSKGSYALIYVGNGSVLNSTSNYVNVLYKYPGMYMLYYEVYQNGLIYGSSSSNLITLVVTPNIPLNLSQYLTVPTITFNITRNPTAPIFSTGQTVYLSGGFLQPPSGQNMTIYEYVWNFGNGQTMTVMANQTTLLPEENPVNVTYSSPGLYAVSLTVITKNVSSGKTYNYTTYQTIAVSNNSLMFKIFSSNLNIPNPGTIIVAENVPGGPYSFDADIDLEVVGEEIIRNIYSTLVIYNGSSTSKFLPMAAEYIPTVGNWSQRYVYGGIAPNYSMYTFKIRPNLRAANGDNLTAYDVWYSIIRSLLCSGGVPPTPGYALAQYLIPNYSEFMPIVTSPNDTNGFNEIMNSVFYNNDTNTVTFNLTERVNPQLFFSILTESEASVYDAKWLEQVGDGINFTPAGFYAYEQTCNGGNYNTQVQWNPMSTAPYMIKSYTPGESIVLSPNPYWPTNIPDIPKPNDTVIIYWVKDPNTAYEMLASGQADILTNIPSSYTPSILNLESEGLATIYVYPTFSENFFAYTLNVNTSMLKSINPQYNIPSYYFANPLVRKAFAYAFNYTEYLNSIVGNEKYHIDFGNAYCGILIQGLDYYIPPTELTGCPTFNLTYAKQLMEESGFYNITVYFPIFVSSGDTVDFTAASMWAQALHNIDPNINAVPLYMPFVTMYAYDSIYGQNPMPIFYMGWSPGTPTALEFAQGMIEEGGPYAAPDGFNSTYLSQLSNYFASQNNTYLANLFANESNEYSLLNNLTLQAMKAEVAGNTSEAMQLYKEVDQLTINLYMYVYTIQPTNMWVIKPYIHGYNNQISWEENPLTNAATDSVYWWWEK</sequence>
<keyword evidence="1" id="KW-1133">Transmembrane helix</keyword>
<dbReference type="eggNOG" id="arCOG01533">
    <property type="taxonomic scope" value="Archaea"/>
</dbReference>
<dbReference type="EMBL" id="CP003378">
    <property type="protein sequence ID" value="AFZ70558.1"/>
    <property type="molecule type" value="Genomic_DNA"/>
</dbReference>